<sequence>MTKSKASKAYRRARRSRLLACPSGKRAFKTKFDADLFLYQEEVTVHLREINHEHWRQMPIRAYRCPYCKNYHVTSMSLERYEQLHGRTRERT</sequence>
<organism evidence="1">
    <name type="scientific">Lactobacillus delbrueckii subsp. lactis</name>
    <dbReference type="NCBI Taxonomy" id="29397"/>
    <lineage>
        <taxon>Bacteria</taxon>
        <taxon>Bacillati</taxon>
        <taxon>Bacillota</taxon>
        <taxon>Bacilli</taxon>
        <taxon>Lactobacillales</taxon>
        <taxon>Lactobacillaceae</taxon>
        <taxon>Lactobacillus</taxon>
    </lineage>
</organism>
<reference evidence="1" key="1">
    <citation type="submission" date="2018-07" db="EMBL/GenBank/DDBJ databases">
        <authorList>
            <person name="Somerville V."/>
        </authorList>
    </citation>
    <scope>NUCLEOTIDE SEQUENCE</scope>
    <source>
        <strain evidence="1">NWC_2_2</strain>
    </source>
</reference>
<reference evidence="2 3" key="2">
    <citation type="submission" date="2021-12" db="EMBL/GenBank/DDBJ databases">
        <title>Antimicrobial susceptibility of Lactobacillus delbrueckii subsp. lactis obtained from milk products and other habitats.</title>
        <authorList>
            <person name="Shani N."/>
        </authorList>
    </citation>
    <scope>NUCLEOTIDE SEQUENCE [LARGE SCALE GENOMIC DNA]</scope>
    <source>
        <strain evidence="2 3">FAM 21755</strain>
    </source>
</reference>
<protein>
    <submittedName>
        <fullName evidence="1">Uncharacterized protein</fullName>
    </submittedName>
</protein>
<gene>
    <name evidence="1" type="ORF">DQL93_03100</name>
    <name evidence="2" type="ORF">LOB85_03765</name>
</gene>
<evidence type="ECO:0000313" key="1">
    <source>
        <dbReference type="EMBL" id="AZA17061.1"/>
    </source>
</evidence>
<dbReference type="EMBL" id="JAJNUY010000010">
    <property type="protein sequence ID" value="MCD5563271.1"/>
    <property type="molecule type" value="Genomic_DNA"/>
</dbReference>
<evidence type="ECO:0000313" key="3">
    <source>
        <dbReference type="Proteomes" id="UP001200334"/>
    </source>
</evidence>
<dbReference type="EMBL" id="CP031023">
    <property type="protein sequence ID" value="AZA17061.1"/>
    <property type="molecule type" value="Genomic_DNA"/>
</dbReference>
<name>A0A061CBZ6_LACDL</name>
<dbReference type="Proteomes" id="UP001200334">
    <property type="component" value="Unassembled WGS sequence"/>
</dbReference>
<dbReference type="OrthoDB" id="710439at2"/>
<accession>A0A061CBZ6</accession>
<proteinExistence type="predicted"/>
<dbReference type="AlphaFoldDB" id="A0A061CBZ6"/>
<evidence type="ECO:0000313" key="2">
    <source>
        <dbReference type="EMBL" id="MCD5563271.1"/>
    </source>
</evidence>
<dbReference type="RefSeq" id="WP_003611058.1">
    <property type="nucleotide sequence ID" value="NZ_BJLK01000008.1"/>
</dbReference>